<dbReference type="Proteomes" id="UP000184088">
    <property type="component" value="Unassembled WGS sequence"/>
</dbReference>
<evidence type="ECO:0000256" key="2">
    <source>
        <dbReference type="ARBA" id="ARBA00022691"/>
    </source>
</evidence>
<dbReference type="GO" id="GO:0051539">
    <property type="term" value="F:4 iron, 4 sulfur cluster binding"/>
    <property type="evidence" value="ECO:0007669"/>
    <property type="project" value="UniProtKB-UniRule"/>
</dbReference>
<dbReference type="SUPFAM" id="SSF102114">
    <property type="entry name" value="Radical SAM enzymes"/>
    <property type="match status" value="1"/>
</dbReference>
<dbReference type="GO" id="GO:0016840">
    <property type="term" value="F:carbon-nitrogen lyase activity"/>
    <property type="evidence" value="ECO:0007669"/>
    <property type="project" value="UniProtKB-UniRule"/>
</dbReference>
<dbReference type="GO" id="GO:1904047">
    <property type="term" value="F:S-adenosyl-L-methionine binding"/>
    <property type="evidence" value="ECO:0007669"/>
    <property type="project" value="UniProtKB-UniRule"/>
</dbReference>
<keyword evidence="11" id="KW-1185">Reference proteome</keyword>
<proteinExistence type="inferred from homology"/>
<dbReference type="InterPro" id="IPR058240">
    <property type="entry name" value="rSAM_sf"/>
</dbReference>
<evidence type="ECO:0000256" key="7">
    <source>
        <dbReference type="ARBA" id="ARBA00023239"/>
    </source>
</evidence>
<protein>
    <recommendedName>
        <fullName evidence="8">7-carboxy-7-deazaguanine synthase</fullName>
        <shortName evidence="8">CDG synthase</shortName>
        <ecNumber evidence="8">4.3.99.3</ecNumber>
    </recommendedName>
    <alternativeName>
        <fullName evidence="8">Queuosine biosynthesis protein QueE</fullName>
    </alternativeName>
</protein>
<dbReference type="PANTHER" id="PTHR42836:SF1">
    <property type="entry name" value="7-CARBOXY-7-DEAZAGUANINE SYNTHASE"/>
    <property type="match status" value="1"/>
</dbReference>
<evidence type="ECO:0000256" key="3">
    <source>
        <dbReference type="ARBA" id="ARBA00022723"/>
    </source>
</evidence>
<keyword evidence="2 8" id="KW-0949">S-adenosyl-L-methionine</keyword>
<feature type="binding site" evidence="8">
    <location>
        <position position="71"/>
    </location>
    <ligand>
        <name>S-adenosyl-L-methionine</name>
        <dbReference type="ChEBI" id="CHEBI:59789"/>
    </ligand>
</feature>
<feature type="binding site" evidence="8">
    <location>
        <position position="34"/>
    </location>
    <ligand>
        <name>[4Fe-4S] cluster</name>
        <dbReference type="ChEBI" id="CHEBI:49883"/>
        <note>4Fe-4S-S-AdoMet</note>
    </ligand>
</feature>
<dbReference type="GO" id="GO:0008616">
    <property type="term" value="P:tRNA queuosine(34) biosynthetic process"/>
    <property type="evidence" value="ECO:0007669"/>
    <property type="project" value="UniProtKB-UniRule"/>
</dbReference>
<comment type="pathway">
    <text evidence="8">Purine metabolism; 7-cyano-7-deazaguanine biosynthesis.</text>
</comment>
<evidence type="ECO:0000256" key="4">
    <source>
        <dbReference type="ARBA" id="ARBA00022842"/>
    </source>
</evidence>
<dbReference type="Pfam" id="PF04055">
    <property type="entry name" value="Radical_SAM"/>
    <property type="match status" value="1"/>
</dbReference>
<keyword evidence="8" id="KW-0671">Queuosine biosynthesis</keyword>
<dbReference type="InterPro" id="IPR013785">
    <property type="entry name" value="Aldolase_TIM"/>
</dbReference>
<reference evidence="10 11" key="1">
    <citation type="submission" date="2016-11" db="EMBL/GenBank/DDBJ databases">
        <authorList>
            <person name="Jaros S."/>
            <person name="Januszkiewicz K."/>
            <person name="Wedrychowicz H."/>
        </authorList>
    </citation>
    <scope>NUCLEOTIDE SEQUENCE [LARGE SCALE GENOMIC DNA]</scope>
    <source>
        <strain evidence="10 11">DSM 17918</strain>
    </source>
</reference>
<dbReference type="InterPro" id="IPR024924">
    <property type="entry name" value="7-CO-7-deazaguanine_synth-like"/>
</dbReference>
<dbReference type="PIRSF" id="PIRSF000370">
    <property type="entry name" value="QueE"/>
    <property type="match status" value="1"/>
</dbReference>
<evidence type="ECO:0000256" key="1">
    <source>
        <dbReference type="ARBA" id="ARBA00022485"/>
    </source>
</evidence>
<feature type="binding site" evidence="8">
    <location>
        <position position="26"/>
    </location>
    <ligand>
        <name>substrate</name>
    </ligand>
</feature>
<dbReference type="SFLD" id="SFLDS00029">
    <property type="entry name" value="Radical_SAM"/>
    <property type="match status" value="1"/>
</dbReference>
<dbReference type="GO" id="GO:0000287">
    <property type="term" value="F:magnesium ion binding"/>
    <property type="evidence" value="ECO:0007669"/>
    <property type="project" value="UniProtKB-UniRule"/>
</dbReference>
<keyword evidence="6 8" id="KW-0411">Iron-sulfur</keyword>
<comment type="cofactor">
    <cofactor evidence="8">
        <name>S-adenosyl-L-methionine</name>
        <dbReference type="ChEBI" id="CHEBI:59789"/>
    </cofactor>
    <text evidence="8">Binds 1 S-adenosyl-L-methionine per subunit.</text>
</comment>
<feature type="binding site" evidence="8">
    <location>
        <position position="69"/>
    </location>
    <ligand>
        <name>substrate</name>
    </ligand>
</feature>
<evidence type="ECO:0000313" key="11">
    <source>
        <dbReference type="Proteomes" id="UP000184088"/>
    </source>
</evidence>
<dbReference type="PROSITE" id="PS51918">
    <property type="entry name" value="RADICAL_SAM"/>
    <property type="match status" value="1"/>
</dbReference>
<feature type="binding site" evidence="8">
    <location>
        <position position="37"/>
    </location>
    <ligand>
        <name>[4Fe-4S] cluster</name>
        <dbReference type="ChEBI" id="CHEBI:49883"/>
        <note>4Fe-4S-S-AdoMet</note>
    </ligand>
</feature>
<dbReference type="EC" id="4.3.99.3" evidence="8"/>
<dbReference type="EMBL" id="FQVH01000014">
    <property type="protein sequence ID" value="SHF19672.1"/>
    <property type="molecule type" value="Genomic_DNA"/>
</dbReference>
<dbReference type="AlphaFoldDB" id="A0A1M4ZPE4"/>
<dbReference type="STRING" id="1121256.SAMN02746089_01462"/>
<comment type="cofactor">
    <cofactor evidence="8">
        <name>[4Fe-4S] cluster</name>
        <dbReference type="ChEBI" id="CHEBI:49883"/>
    </cofactor>
    <text evidence="8">Binds 1 [4Fe-4S] cluster. The cluster is coordinated with 3 cysteines and an exchangeable S-adenosyl-L-methionine.</text>
</comment>
<evidence type="ECO:0000256" key="8">
    <source>
        <dbReference type="HAMAP-Rule" id="MF_00917"/>
    </source>
</evidence>
<keyword evidence="3 8" id="KW-0479">Metal-binding</keyword>
<feature type="binding site" evidence="8">
    <location>
        <begin position="11"/>
        <end position="13"/>
    </location>
    <ligand>
        <name>substrate</name>
    </ligand>
</feature>
<feature type="binding site" evidence="8">
    <location>
        <position position="39"/>
    </location>
    <ligand>
        <name>Mg(2+)</name>
        <dbReference type="ChEBI" id="CHEBI:18420"/>
    </ligand>
</feature>
<keyword evidence="1 8" id="KW-0004">4Fe-4S</keyword>
<dbReference type="UniPathway" id="UPA00391"/>
<evidence type="ECO:0000259" key="9">
    <source>
        <dbReference type="PROSITE" id="PS51918"/>
    </source>
</evidence>
<gene>
    <name evidence="8" type="primary">queE</name>
    <name evidence="10" type="ORF">SAMN02746089_01462</name>
</gene>
<evidence type="ECO:0000256" key="6">
    <source>
        <dbReference type="ARBA" id="ARBA00023014"/>
    </source>
</evidence>
<evidence type="ECO:0000256" key="5">
    <source>
        <dbReference type="ARBA" id="ARBA00023004"/>
    </source>
</evidence>
<dbReference type="Gene3D" id="3.20.20.70">
    <property type="entry name" value="Aldolase class I"/>
    <property type="match status" value="1"/>
</dbReference>
<comment type="catalytic activity">
    <reaction evidence="8">
        <text>6-carboxy-5,6,7,8-tetrahydropterin + H(+) = 7-carboxy-7-carbaguanine + NH4(+)</text>
        <dbReference type="Rhea" id="RHEA:27974"/>
        <dbReference type="ChEBI" id="CHEBI:15378"/>
        <dbReference type="ChEBI" id="CHEBI:28938"/>
        <dbReference type="ChEBI" id="CHEBI:61032"/>
        <dbReference type="ChEBI" id="CHEBI:61036"/>
        <dbReference type="EC" id="4.3.99.3"/>
    </reaction>
</comment>
<keyword evidence="7 8" id="KW-0456">Lyase</keyword>
<keyword evidence="5 8" id="KW-0408">Iron</keyword>
<dbReference type="InterPro" id="IPR007197">
    <property type="entry name" value="rSAM"/>
</dbReference>
<sequence>MLKVNEIFTSIQGESTSTGYLTVFVRLTGCNLRCSYCDTRYAYDEGQLMTVGQVYSDIARRGIKRVCITGGEPLLQPDVQRLIDMLEDYEVSIETNGSVDLSQFKLYDRHRFVMDMKVPSSGSSNSMNYENFNYLRSHDEIKFVIGNKSDYYWAKDVIKKYYKRGIITFSPVYGVIEPVEIVNWMIEDKLDNVRFQLQLHKYIWDPGIRGV</sequence>
<name>A0A1M4ZPE4_9THEO</name>
<evidence type="ECO:0000313" key="10">
    <source>
        <dbReference type="EMBL" id="SHF19672.1"/>
    </source>
</evidence>
<dbReference type="HAMAP" id="MF_00917">
    <property type="entry name" value="QueE"/>
    <property type="match status" value="1"/>
</dbReference>
<comment type="function">
    <text evidence="8">Catalyzes the complex heterocyclic radical-mediated conversion of 6-carboxy-5,6,7,8-tetrahydropterin (CPH4) to 7-carboxy-7-deazaguanine (CDG), a step common to the biosynthetic pathways of all 7-deazapurine-containing compounds.</text>
</comment>
<feature type="domain" description="Radical SAM core" evidence="9">
    <location>
        <begin position="17"/>
        <end position="206"/>
    </location>
</feature>
<feature type="binding site" evidence="8">
    <location>
        <position position="30"/>
    </location>
    <ligand>
        <name>[4Fe-4S] cluster</name>
        <dbReference type="ChEBI" id="CHEBI:49883"/>
        <note>4Fe-4S-S-AdoMet</note>
    </ligand>
</feature>
<comment type="caution">
    <text evidence="8">Lacks conserved residue(s) required for the propagation of feature annotation.</text>
</comment>
<comment type="cofactor">
    <cofactor evidence="8">
        <name>Mg(2+)</name>
        <dbReference type="ChEBI" id="CHEBI:18420"/>
    </cofactor>
</comment>
<organism evidence="10 11">
    <name type="scientific">Caldanaerobius fijiensis DSM 17918</name>
    <dbReference type="NCBI Taxonomy" id="1121256"/>
    <lineage>
        <taxon>Bacteria</taxon>
        <taxon>Bacillati</taxon>
        <taxon>Bacillota</taxon>
        <taxon>Clostridia</taxon>
        <taxon>Thermoanaerobacterales</taxon>
        <taxon>Thermoanaerobacteraceae</taxon>
        <taxon>Caldanaerobius</taxon>
    </lineage>
</organism>
<accession>A0A1M4ZPE4</accession>
<comment type="similarity">
    <text evidence="8">Belongs to the radical SAM superfamily. 7-carboxy-7-deazaguanine synthase family.</text>
</comment>
<feature type="binding site" evidence="8">
    <location>
        <begin position="36"/>
        <end position="38"/>
    </location>
    <ligand>
        <name>S-adenosyl-L-methionine</name>
        <dbReference type="ChEBI" id="CHEBI:59789"/>
    </ligand>
</feature>
<dbReference type="CDD" id="cd01335">
    <property type="entry name" value="Radical_SAM"/>
    <property type="match status" value="1"/>
</dbReference>
<keyword evidence="4 8" id="KW-0460">Magnesium</keyword>
<comment type="subunit">
    <text evidence="8">Homodimer.</text>
</comment>
<dbReference type="PANTHER" id="PTHR42836">
    <property type="entry name" value="7-CARBOXY-7-DEAZAGUANINE SYNTHASE"/>
    <property type="match status" value="1"/>
</dbReference>